<organism evidence="12 13">
    <name type="scientific">Thalassiosira pseudonana</name>
    <name type="common">Marine diatom</name>
    <name type="synonym">Cyclotella nana</name>
    <dbReference type="NCBI Taxonomy" id="35128"/>
    <lineage>
        <taxon>Eukaryota</taxon>
        <taxon>Sar</taxon>
        <taxon>Stramenopiles</taxon>
        <taxon>Ochrophyta</taxon>
        <taxon>Bacillariophyta</taxon>
        <taxon>Coscinodiscophyceae</taxon>
        <taxon>Thalassiosirophycidae</taxon>
        <taxon>Thalassiosirales</taxon>
        <taxon>Thalassiosiraceae</taxon>
        <taxon>Thalassiosira</taxon>
    </lineage>
</organism>
<reference evidence="12 13" key="1">
    <citation type="journal article" date="2004" name="Science">
        <title>The genome of the diatom Thalassiosira pseudonana: ecology, evolution, and metabolism.</title>
        <authorList>
            <person name="Armbrust E.V."/>
            <person name="Berges J.A."/>
            <person name="Bowler C."/>
            <person name="Green B.R."/>
            <person name="Martinez D."/>
            <person name="Putnam N.H."/>
            <person name="Zhou S."/>
            <person name="Allen A.E."/>
            <person name="Apt K.E."/>
            <person name="Bechner M."/>
            <person name="Brzezinski M.A."/>
            <person name="Chaal B.K."/>
            <person name="Chiovitti A."/>
            <person name="Davis A.K."/>
            <person name="Demarest M.S."/>
            <person name="Detter J.C."/>
            <person name="Glavina T."/>
            <person name="Goodstein D."/>
            <person name="Hadi M.Z."/>
            <person name="Hellsten U."/>
            <person name="Hildebrand M."/>
            <person name="Jenkins B.D."/>
            <person name="Jurka J."/>
            <person name="Kapitonov V.V."/>
            <person name="Kroger N."/>
            <person name="Lau W.W."/>
            <person name="Lane T.W."/>
            <person name="Larimer F.W."/>
            <person name="Lippmeier J.C."/>
            <person name="Lucas S."/>
            <person name="Medina M."/>
            <person name="Montsant A."/>
            <person name="Obornik M."/>
            <person name="Parker M.S."/>
            <person name="Palenik B."/>
            <person name="Pazour G.J."/>
            <person name="Richardson P.M."/>
            <person name="Rynearson T.A."/>
            <person name="Saito M.A."/>
            <person name="Schwartz D.C."/>
            <person name="Thamatrakoln K."/>
            <person name="Valentin K."/>
            <person name="Vardi A."/>
            <person name="Wilkerson F.P."/>
            <person name="Rokhsar D.S."/>
        </authorList>
    </citation>
    <scope>NUCLEOTIDE SEQUENCE [LARGE SCALE GENOMIC DNA]</scope>
    <source>
        <strain evidence="12 13">CCMP1335</strain>
    </source>
</reference>
<dbReference type="GO" id="GO:0005794">
    <property type="term" value="C:Golgi apparatus"/>
    <property type="evidence" value="ECO:0000318"/>
    <property type="project" value="GO_Central"/>
</dbReference>
<dbReference type="KEGG" id="tps:THAPSDRAFT_22589"/>
<dbReference type="GO" id="GO:0030134">
    <property type="term" value="C:COPII-coated ER to Golgi transport vesicle"/>
    <property type="evidence" value="ECO:0000318"/>
    <property type="project" value="GO_Central"/>
</dbReference>
<dbReference type="SMART" id="SM01190">
    <property type="entry name" value="EMP24_GP25L"/>
    <property type="match status" value="1"/>
</dbReference>
<dbReference type="STRING" id="35128.B8C202"/>
<dbReference type="Pfam" id="PF00227">
    <property type="entry name" value="Proteasome"/>
    <property type="match status" value="1"/>
</dbReference>
<comment type="subcellular location">
    <subcellularLocation>
        <location evidence="1">Membrane</location>
        <topology evidence="1">Single-pass type I membrane protein</topology>
    </subcellularLocation>
</comment>
<dbReference type="GO" id="GO:0007030">
    <property type="term" value="P:Golgi organization"/>
    <property type="evidence" value="ECO:0000318"/>
    <property type="project" value="GO_Central"/>
</dbReference>
<dbReference type="Proteomes" id="UP000001449">
    <property type="component" value="Chromosome 5"/>
</dbReference>
<dbReference type="PANTHER" id="PTHR22811">
    <property type="entry name" value="TRANSMEMBRANE EMP24 DOMAIN-CONTAINING PROTEIN"/>
    <property type="match status" value="1"/>
</dbReference>
<feature type="domain" description="GOLD" evidence="11">
    <location>
        <begin position="26"/>
        <end position="217"/>
    </location>
</feature>
<feature type="signal peptide" evidence="9">
    <location>
        <begin position="1"/>
        <end position="25"/>
    </location>
</feature>
<feature type="chain" id="PRO_5002869621" description="Proteasome alpha-type subunits domain-containing protein" evidence="9">
    <location>
        <begin position="26"/>
        <end position="616"/>
    </location>
</feature>
<evidence type="ECO:0008006" key="14">
    <source>
        <dbReference type="Google" id="ProtNLM"/>
    </source>
</evidence>
<dbReference type="SMART" id="SM00948">
    <property type="entry name" value="Proteasome_A_N"/>
    <property type="match status" value="1"/>
</dbReference>
<evidence type="ECO:0000256" key="6">
    <source>
        <dbReference type="ARBA" id="ARBA00023136"/>
    </source>
</evidence>
<dbReference type="InterPro" id="IPR000426">
    <property type="entry name" value="Proteasome_asu_N"/>
</dbReference>
<keyword evidence="4 9" id="KW-0732">Signal</keyword>
<dbReference type="eggNOG" id="KOG1692">
    <property type="taxonomic scope" value="Eukaryota"/>
</dbReference>
<dbReference type="GO" id="GO:0006511">
    <property type="term" value="P:ubiquitin-dependent protein catabolic process"/>
    <property type="evidence" value="ECO:0007669"/>
    <property type="project" value="InterPro"/>
</dbReference>
<feature type="compositionally biased region" description="Basic and acidic residues" evidence="7">
    <location>
        <begin position="551"/>
        <end position="564"/>
    </location>
</feature>
<evidence type="ECO:0000259" key="10">
    <source>
        <dbReference type="SMART" id="SM00948"/>
    </source>
</evidence>
<keyword evidence="5 8" id="KW-1133">Transmembrane helix</keyword>
<keyword evidence="13" id="KW-1185">Reference proteome</keyword>
<dbReference type="GO" id="GO:0016020">
    <property type="term" value="C:membrane"/>
    <property type="evidence" value="ECO:0007669"/>
    <property type="project" value="UniProtKB-SubCell"/>
</dbReference>
<dbReference type="AlphaFoldDB" id="B8C202"/>
<dbReference type="Pfam" id="PF10584">
    <property type="entry name" value="Proteasome_A_N"/>
    <property type="match status" value="1"/>
</dbReference>
<dbReference type="GO" id="GO:0005783">
    <property type="term" value="C:endoplasmic reticulum"/>
    <property type="evidence" value="ECO:0000318"/>
    <property type="project" value="GO_Central"/>
</dbReference>
<dbReference type="InterPro" id="IPR029055">
    <property type="entry name" value="Ntn_hydrolases_N"/>
</dbReference>
<dbReference type="InterPro" id="IPR009038">
    <property type="entry name" value="GOLD_dom"/>
</dbReference>
<gene>
    <name evidence="12" type="ORF">THAPSDRAFT_22589</name>
</gene>
<dbReference type="GO" id="GO:0005793">
    <property type="term" value="C:endoplasmic reticulum-Golgi intermediate compartment"/>
    <property type="evidence" value="ECO:0000318"/>
    <property type="project" value="GO_Central"/>
</dbReference>
<keyword evidence="6 8" id="KW-0472">Membrane</keyword>
<evidence type="ECO:0000256" key="8">
    <source>
        <dbReference type="SAM" id="Phobius"/>
    </source>
</evidence>
<dbReference type="Pfam" id="PF01105">
    <property type="entry name" value="EMP24_GP25L"/>
    <property type="match status" value="1"/>
</dbReference>
<dbReference type="InterPro" id="IPR015720">
    <property type="entry name" value="Emp24-like"/>
</dbReference>
<dbReference type="SUPFAM" id="SSF56235">
    <property type="entry name" value="N-terminal nucleophile aminohydrolases (Ntn hydrolases)"/>
    <property type="match status" value="2"/>
</dbReference>
<dbReference type="GO" id="GO:0019773">
    <property type="term" value="C:proteasome core complex, alpha-subunit complex"/>
    <property type="evidence" value="ECO:0007669"/>
    <property type="project" value="InterPro"/>
</dbReference>
<feature type="transmembrane region" description="Helical" evidence="8">
    <location>
        <begin position="190"/>
        <end position="212"/>
    </location>
</feature>
<dbReference type="OMA" id="MADHQEY"/>
<dbReference type="GeneID" id="7449675"/>
<dbReference type="InterPro" id="IPR001353">
    <property type="entry name" value="Proteasome_sua/b"/>
</dbReference>
<feature type="domain" description="Proteasome alpha-type subunits" evidence="10">
    <location>
        <begin position="281"/>
        <end position="303"/>
    </location>
</feature>
<accession>B8C202</accession>
<keyword evidence="3 8" id="KW-0812">Transmembrane</keyword>
<dbReference type="RefSeq" id="XP_002290556.1">
    <property type="nucleotide sequence ID" value="XM_002290520.1"/>
</dbReference>
<evidence type="ECO:0000256" key="4">
    <source>
        <dbReference type="ARBA" id="ARBA00022729"/>
    </source>
</evidence>
<sequence length="616" mass="68025">MNQFSLRLLFIALLQLFNVIDLVDGAYSVKVESGNEECFVVKAPANVESTISGNFDCLDDEISPNPIGVILYDSKMTPVWKSQPKASEGTFSIPGSGRHELCIQNGSNGNDDFVAAKDGIDREVGFAIRVLPPQRGLDGEAGPDDRLTSHLIEMSDKLMEGLHTMADHQEYMRGRENRHSVLADTTFNRIVQWTVLEAVVLILISFGQVLYLKKFFETKRHLRELAHCRLSSRSPPAPVIMVKLSVASLLLLSLLYQSYAARSISAKKVRNPNTPRAADRYDRSITTFTPEGRLLQLEYSLIAAEERGRGLTVCVEWEGVVIFAFPSSDYDNTDGWSFVNEGDGALPHTSDDTSYAKDICDESEAESSSAKSTILSSIHSKTLFLESITKQNQSHNTKVHRLSPTHLLLTSGLAGDSRTLASAFRRMISSWTHINYGEVVTAREVAKEVGKVRHGIGLRPGARVLGVVGMVIGLEDTDDFNEEHTQQQELGVEVRMYRSLPGGTIDRCNVCCTGGGADAAGCLARKEAMETLQKLVSATESDGENDNEQSNELHGEGNETSDKEVELQRIIEEVGRVSLKYHPDAREEDDVVAKDKGHKRLKLLRQELLTTKGICL</sequence>
<feature type="transmembrane region" description="Helical" evidence="8">
    <location>
        <begin position="239"/>
        <end position="259"/>
    </location>
</feature>
<dbReference type="Gene3D" id="3.60.20.10">
    <property type="entry name" value="Glutamine Phosphoribosylpyrophosphate, subunit 1, domain 1"/>
    <property type="match status" value="1"/>
</dbReference>
<dbReference type="InParanoid" id="B8C202"/>
<protein>
    <recommendedName>
        <fullName evidence="14">Proteasome alpha-type subunits domain-containing protein</fullName>
    </recommendedName>
</protein>
<evidence type="ECO:0000256" key="1">
    <source>
        <dbReference type="ARBA" id="ARBA00004479"/>
    </source>
</evidence>
<evidence type="ECO:0000259" key="11">
    <source>
        <dbReference type="SMART" id="SM01190"/>
    </source>
</evidence>
<dbReference type="PaxDb" id="35128-Thaps22589"/>
<evidence type="ECO:0000256" key="5">
    <source>
        <dbReference type="ARBA" id="ARBA00022989"/>
    </source>
</evidence>
<dbReference type="HOGENOM" id="CLU_443814_0_0_1"/>
<evidence type="ECO:0000256" key="7">
    <source>
        <dbReference type="SAM" id="MobiDB-lite"/>
    </source>
</evidence>
<proteinExistence type="inferred from homology"/>
<name>B8C202_THAPS</name>
<dbReference type="GO" id="GO:0006886">
    <property type="term" value="P:intracellular protein transport"/>
    <property type="evidence" value="ECO:0000318"/>
    <property type="project" value="GO_Central"/>
</dbReference>
<evidence type="ECO:0000256" key="3">
    <source>
        <dbReference type="ARBA" id="ARBA00022692"/>
    </source>
</evidence>
<feature type="region of interest" description="Disordered" evidence="7">
    <location>
        <begin position="538"/>
        <end position="564"/>
    </location>
</feature>
<evidence type="ECO:0000313" key="12">
    <source>
        <dbReference type="EMBL" id="EED92308.1"/>
    </source>
</evidence>
<evidence type="ECO:0000256" key="2">
    <source>
        <dbReference type="ARBA" id="ARBA00007104"/>
    </source>
</evidence>
<evidence type="ECO:0000256" key="9">
    <source>
        <dbReference type="SAM" id="SignalP"/>
    </source>
</evidence>
<evidence type="ECO:0000313" key="13">
    <source>
        <dbReference type="Proteomes" id="UP000001449"/>
    </source>
</evidence>
<dbReference type="GO" id="GO:0006888">
    <property type="term" value="P:endoplasmic reticulum to Golgi vesicle-mediated transport"/>
    <property type="evidence" value="ECO:0000318"/>
    <property type="project" value="GO_Central"/>
</dbReference>
<reference evidence="12 13" key="2">
    <citation type="journal article" date="2008" name="Nature">
        <title>The Phaeodactylum genome reveals the evolutionary history of diatom genomes.</title>
        <authorList>
            <person name="Bowler C."/>
            <person name="Allen A.E."/>
            <person name="Badger J.H."/>
            <person name="Grimwood J."/>
            <person name="Jabbari K."/>
            <person name="Kuo A."/>
            <person name="Maheswari U."/>
            <person name="Martens C."/>
            <person name="Maumus F."/>
            <person name="Otillar R.P."/>
            <person name="Rayko E."/>
            <person name="Salamov A."/>
            <person name="Vandepoele K."/>
            <person name="Beszteri B."/>
            <person name="Gruber A."/>
            <person name="Heijde M."/>
            <person name="Katinka M."/>
            <person name="Mock T."/>
            <person name="Valentin K."/>
            <person name="Verret F."/>
            <person name="Berges J.A."/>
            <person name="Brownlee C."/>
            <person name="Cadoret J.P."/>
            <person name="Chiovitti A."/>
            <person name="Choi C.J."/>
            <person name="Coesel S."/>
            <person name="De Martino A."/>
            <person name="Detter J.C."/>
            <person name="Durkin C."/>
            <person name="Falciatore A."/>
            <person name="Fournet J."/>
            <person name="Haruta M."/>
            <person name="Huysman M.J."/>
            <person name="Jenkins B.D."/>
            <person name="Jiroutova K."/>
            <person name="Jorgensen R.E."/>
            <person name="Joubert Y."/>
            <person name="Kaplan A."/>
            <person name="Kroger N."/>
            <person name="Kroth P.G."/>
            <person name="La Roche J."/>
            <person name="Lindquist E."/>
            <person name="Lommer M."/>
            <person name="Martin-Jezequel V."/>
            <person name="Lopez P.J."/>
            <person name="Lucas S."/>
            <person name="Mangogna M."/>
            <person name="McGinnis K."/>
            <person name="Medlin L.K."/>
            <person name="Montsant A."/>
            <person name="Oudot-Le Secq M.P."/>
            <person name="Napoli C."/>
            <person name="Obornik M."/>
            <person name="Parker M.S."/>
            <person name="Petit J.L."/>
            <person name="Porcel B.M."/>
            <person name="Poulsen N."/>
            <person name="Robison M."/>
            <person name="Rychlewski L."/>
            <person name="Rynearson T.A."/>
            <person name="Schmutz J."/>
            <person name="Shapiro H."/>
            <person name="Siaut M."/>
            <person name="Stanley M."/>
            <person name="Sussman M.R."/>
            <person name="Taylor A.R."/>
            <person name="Vardi A."/>
            <person name="von Dassow P."/>
            <person name="Vyverman W."/>
            <person name="Willis A."/>
            <person name="Wyrwicz L.S."/>
            <person name="Rokhsar D.S."/>
            <person name="Weissenbach J."/>
            <person name="Armbrust E.V."/>
            <person name="Green B.R."/>
            <person name="Van de Peer Y."/>
            <person name="Grigoriev I.V."/>
        </authorList>
    </citation>
    <scope>NUCLEOTIDE SEQUENCE [LARGE SCALE GENOMIC DNA]</scope>
    <source>
        <strain evidence="12 13">CCMP1335</strain>
    </source>
</reference>
<dbReference type="EMBL" id="CM000642">
    <property type="protein sequence ID" value="EED92308.1"/>
    <property type="molecule type" value="Genomic_DNA"/>
</dbReference>
<comment type="similarity">
    <text evidence="2">Belongs to the EMP24/GP25L family.</text>
</comment>